<keyword evidence="13" id="KW-1185">Reference proteome</keyword>
<keyword evidence="6 12" id="KW-0378">Hydrolase</keyword>
<dbReference type="EMBL" id="UPHP01000022">
    <property type="protein sequence ID" value="VBA35203.1"/>
    <property type="molecule type" value="Genomic_DNA"/>
</dbReference>
<comment type="subcellular location">
    <subcellularLocation>
        <location evidence="1">Cell membrane</location>
        <topology evidence="1">Single-pass membrane protein</topology>
    </subcellularLocation>
</comment>
<dbReference type="PANTHER" id="PTHR40765">
    <property type="entry name" value="ESX-2 SECRETION SYSTEM ATPASE ECCB2"/>
    <property type="match status" value="1"/>
</dbReference>
<dbReference type="GO" id="GO:0005886">
    <property type="term" value="C:plasma membrane"/>
    <property type="evidence" value="ECO:0007669"/>
    <property type="project" value="UniProtKB-SubCell"/>
</dbReference>
<keyword evidence="7" id="KW-0067">ATP-binding</keyword>
<dbReference type="Gene3D" id="2.40.50.910">
    <property type="entry name" value="Type VII secretion system EccB, repeat 3 domain"/>
    <property type="match status" value="1"/>
</dbReference>
<evidence type="ECO:0000256" key="8">
    <source>
        <dbReference type="ARBA" id="ARBA00022989"/>
    </source>
</evidence>
<name>A0A498PTE8_9MYCO</name>
<evidence type="ECO:0000313" key="13">
    <source>
        <dbReference type="Proteomes" id="UP000273307"/>
    </source>
</evidence>
<organism evidence="12 13">
    <name type="scientific">Mycobacterium attenuatum</name>
    <dbReference type="NCBI Taxonomy" id="2341086"/>
    <lineage>
        <taxon>Bacteria</taxon>
        <taxon>Bacillati</taxon>
        <taxon>Actinomycetota</taxon>
        <taxon>Actinomycetes</taxon>
        <taxon>Mycobacteriales</taxon>
        <taxon>Mycobacteriaceae</taxon>
        <taxon>Mycobacterium</taxon>
    </lineage>
</organism>
<protein>
    <submittedName>
        <fullName evidence="12">ESX-5 secretion system ATPase EccB5</fullName>
        <ecNumber evidence="12">3.6.-.-</ecNumber>
    </submittedName>
</protein>
<feature type="transmembrane region" description="Helical" evidence="11">
    <location>
        <begin position="43"/>
        <end position="66"/>
    </location>
</feature>
<reference evidence="12 13" key="1">
    <citation type="submission" date="2018-09" db="EMBL/GenBank/DDBJ databases">
        <authorList>
            <person name="Tagini F."/>
        </authorList>
    </citation>
    <scope>NUCLEOTIDE SEQUENCE [LARGE SCALE GENOMIC DNA]</scope>
    <source>
        <strain evidence="12 13">MK136</strain>
    </source>
</reference>
<evidence type="ECO:0000256" key="1">
    <source>
        <dbReference type="ARBA" id="ARBA00004162"/>
    </source>
</evidence>
<comment type="similarity">
    <text evidence="2">Belongs to the EccB family.</text>
</comment>
<dbReference type="InterPro" id="IPR007795">
    <property type="entry name" value="T7SS_EccB"/>
</dbReference>
<proteinExistence type="inferred from homology"/>
<keyword evidence="5" id="KW-0547">Nucleotide-binding</keyword>
<evidence type="ECO:0000256" key="2">
    <source>
        <dbReference type="ARBA" id="ARBA00008149"/>
    </source>
</evidence>
<evidence type="ECO:0000256" key="3">
    <source>
        <dbReference type="ARBA" id="ARBA00022475"/>
    </source>
</evidence>
<keyword evidence="3" id="KW-1003">Cell membrane</keyword>
<evidence type="ECO:0000256" key="9">
    <source>
        <dbReference type="ARBA" id="ARBA00023136"/>
    </source>
</evidence>
<dbReference type="GO" id="GO:0016787">
    <property type="term" value="F:hydrolase activity"/>
    <property type="evidence" value="ECO:0007669"/>
    <property type="project" value="UniProtKB-KW"/>
</dbReference>
<dbReference type="InterPro" id="IPR042485">
    <property type="entry name" value="T7SS_EccB_R3"/>
</dbReference>
<dbReference type="GO" id="GO:0005524">
    <property type="term" value="F:ATP binding"/>
    <property type="evidence" value="ECO:0007669"/>
    <property type="project" value="UniProtKB-KW"/>
</dbReference>
<evidence type="ECO:0000256" key="10">
    <source>
        <dbReference type="SAM" id="MobiDB-lite"/>
    </source>
</evidence>
<dbReference type="AlphaFoldDB" id="A0A498PTE8"/>
<dbReference type="GO" id="GO:0005576">
    <property type="term" value="C:extracellular region"/>
    <property type="evidence" value="ECO:0007669"/>
    <property type="project" value="TreeGrafter"/>
</dbReference>
<dbReference type="EC" id="3.6.-.-" evidence="12"/>
<gene>
    <name evidence="12" type="primary">eccB5_2</name>
    <name evidence="12" type="ORF">LAUMK136_00977</name>
</gene>
<dbReference type="Proteomes" id="UP000273307">
    <property type="component" value="Unassembled WGS sequence"/>
</dbReference>
<dbReference type="Pfam" id="PF05108">
    <property type="entry name" value="T7SS_ESX1_EccB"/>
    <property type="match status" value="1"/>
</dbReference>
<keyword evidence="9 11" id="KW-0472">Membrane</keyword>
<dbReference type="NCBIfam" id="TIGR03919">
    <property type="entry name" value="T7SS_EccB"/>
    <property type="match status" value="1"/>
</dbReference>
<dbReference type="Gene3D" id="3.30.2390.20">
    <property type="entry name" value="Type VII secretion system EccB, repeat 1 domain"/>
    <property type="match status" value="1"/>
</dbReference>
<dbReference type="PANTHER" id="PTHR40765:SF2">
    <property type="entry name" value="ESX-2 SECRETION SYSTEM ATPASE ECCB2"/>
    <property type="match status" value="1"/>
</dbReference>
<accession>A0A498PTE8</accession>
<keyword evidence="8 11" id="KW-1133">Transmembrane helix</keyword>
<evidence type="ECO:0000256" key="5">
    <source>
        <dbReference type="ARBA" id="ARBA00022741"/>
    </source>
</evidence>
<feature type="region of interest" description="Disordered" evidence="10">
    <location>
        <begin position="448"/>
        <end position="468"/>
    </location>
</feature>
<dbReference type="OrthoDB" id="3847604at2"/>
<dbReference type="RefSeq" id="WP_122441294.1">
    <property type="nucleotide sequence ID" value="NZ_UPHP01000022.1"/>
</dbReference>
<evidence type="ECO:0000313" key="12">
    <source>
        <dbReference type="EMBL" id="VBA35203.1"/>
    </source>
</evidence>
<evidence type="ECO:0000256" key="4">
    <source>
        <dbReference type="ARBA" id="ARBA00022692"/>
    </source>
</evidence>
<keyword evidence="4 11" id="KW-0812">Transmembrane</keyword>
<dbReference type="InterPro" id="IPR044857">
    <property type="entry name" value="T7SS_EccB_R1"/>
</dbReference>
<evidence type="ECO:0000256" key="6">
    <source>
        <dbReference type="ARBA" id="ARBA00022801"/>
    </source>
</evidence>
<evidence type="ECO:0000256" key="7">
    <source>
        <dbReference type="ARBA" id="ARBA00022840"/>
    </source>
</evidence>
<sequence>MGGEYLSEQSITWRHVNAYRFLVRRLECALLQRECDRALRAPALAWALGCVVAAVAAVAVATVAVVQPQPGLGDARIVMGRDTGALYVRVGETWHPVLNLASARLIAATDANPRRVREAELRHAKLGPLLGIPGAPQLIGPSLPAAESRWTLCDTDRGAATTVLVGPVAETSVRRLAAEQTILVTVGRGAPAYLLYHGRRAVVDLADTAVLRALRLEGRAPQIVSQSLLSAVPEVPSITAPHISHAGEPGAAGFPVGTVLRITHDGGEEFYVVLQTGVQRIGPVAADLLRFSDSRGNVHVVAVAPDVIRAAPVADVLPLATLPDALGTPRDDSDTTLCVTWLPGQSGRPELGFLTGSGLPMPAAAAPVTLAQSDGRGPALDAVYLPPGHSAYAVARSLSGVDTRTVWRYLVTETGVRFAIRDDETARHLGLGAPAPAPWPILAALPQGPELGGEQASVAHDTVATRPS</sequence>
<evidence type="ECO:0000256" key="11">
    <source>
        <dbReference type="SAM" id="Phobius"/>
    </source>
</evidence>